<proteinExistence type="predicted"/>
<keyword evidence="3" id="KW-1185">Reference proteome</keyword>
<evidence type="ECO:0000313" key="3">
    <source>
        <dbReference type="Proteomes" id="UP000248333"/>
    </source>
</evidence>
<dbReference type="AlphaFoldDB" id="A0A318NLR3"/>
<feature type="region of interest" description="Disordered" evidence="1">
    <location>
        <begin position="56"/>
        <end position="79"/>
    </location>
</feature>
<accession>A0A318NLR3</accession>
<dbReference type="EMBL" id="PYBV01000014">
    <property type="protein sequence ID" value="PYC71254.1"/>
    <property type="molecule type" value="Genomic_DNA"/>
</dbReference>
<evidence type="ECO:0000256" key="1">
    <source>
        <dbReference type="SAM" id="MobiDB-lite"/>
    </source>
</evidence>
<protein>
    <recommendedName>
        <fullName evidence="4">Secreted protein</fullName>
    </recommendedName>
</protein>
<evidence type="ECO:0008006" key="4">
    <source>
        <dbReference type="Google" id="ProtNLM"/>
    </source>
</evidence>
<name>A0A318NLR3_9ACTN</name>
<evidence type="ECO:0000313" key="2">
    <source>
        <dbReference type="EMBL" id="PYC71254.1"/>
    </source>
</evidence>
<comment type="caution">
    <text evidence="2">The sequence shown here is derived from an EMBL/GenBank/DDBJ whole genome shotgun (WGS) entry which is preliminary data.</text>
</comment>
<gene>
    <name evidence="2" type="ORF">C7C45_11435</name>
</gene>
<reference evidence="2 3" key="1">
    <citation type="submission" date="2018-03" db="EMBL/GenBank/DDBJ databases">
        <title>Bioinformatic expansion and discovery of thiopeptide antibiotics.</title>
        <authorList>
            <person name="Schwalen C.J."/>
            <person name="Hudson G.A."/>
            <person name="Mitchell D.A."/>
        </authorList>
    </citation>
    <scope>NUCLEOTIDE SEQUENCE [LARGE SCALE GENOMIC DNA]</scope>
    <source>
        <strain evidence="2 3">NRRL 8041</strain>
    </source>
</reference>
<dbReference type="Proteomes" id="UP000248333">
    <property type="component" value="Unassembled WGS sequence"/>
</dbReference>
<sequence>MLLAVAGCVAAILGALSWLGTRVRRRGVGGEVMGPFEEMWHPAAHRLRAEIRVQEARVMPAPPQGGKRNGRGGDTSSER</sequence>
<organism evidence="2 3">
    <name type="scientific">Micromonospora arborensis</name>
    <dbReference type="NCBI Taxonomy" id="2116518"/>
    <lineage>
        <taxon>Bacteria</taxon>
        <taxon>Bacillati</taxon>
        <taxon>Actinomycetota</taxon>
        <taxon>Actinomycetes</taxon>
        <taxon>Micromonosporales</taxon>
        <taxon>Micromonosporaceae</taxon>
        <taxon>Micromonospora</taxon>
    </lineage>
</organism>
<dbReference type="OrthoDB" id="3630763at2"/>